<dbReference type="Ensembl" id="ENSGGOT00000053485.1">
    <property type="protein sequence ID" value="ENSGGOP00000031634.1"/>
    <property type="gene ID" value="ENSGGOG00000005718.3"/>
</dbReference>
<dbReference type="Bgee" id="ENSGGOG00000005718">
    <property type="expression patterns" value="Expressed in liver and 3 other cell types or tissues"/>
</dbReference>
<evidence type="ECO:0000256" key="1">
    <source>
        <dbReference type="ARBA" id="ARBA00004613"/>
    </source>
</evidence>
<dbReference type="GO" id="GO:0042157">
    <property type="term" value="P:lipoprotein metabolic process"/>
    <property type="evidence" value="ECO:0007669"/>
    <property type="project" value="InterPro"/>
</dbReference>
<dbReference type="InterPro" id="IPR036172">
    <property type="entry name" value="ApoA-II_sf"/>
</dbReference>
<evidence type="ECO:0000256" key="7">
    <source>
        <dbReference type="ARBA" id="ARBA00023055"/>
    </source>
</evidence>
<sequence length="133" mass="14978">MCEQHPKRPGLQLWRGREPGWNGQQATFPTVTNMKLLAATVLLLTICSLEGALVRRQAKEPCVESLVSQYFQTVTDYGKDLMEKVKSPELQAEAKSYFEKSKEQLTPLIKKAGTELVNFLSYFVELGTQPATQ</sequence>
<keyword evidence="6" id="KW-0345">HDL</keyword>
<dbReference type="Proteomes" id="UP000001519">
    <property type="component" value="Chromosome 1"/>
</dbReference>
<gene>
    <name evidence="10" type="primary">APOA2</name>
</gene>
<evidence type="ECO:0000256" key="5">
    <source>
        <dbReference type="ARBA" id="ARBA00022525"/>
    </source>
</evidence>
<organism evidence="10 11">
    <name type="scientific">Gorilla gorilla gorilla</name>
    <name type="common">Western lowland gorilla</name>
    <dbReference type="NCBI Taxonomy" id="9595"/>
    <lineage>
        <taxon>Eukaryota</taxon>
        <taxon>Metazoa</taxon>
        <taxon>Chordata</taxon>
        <taxon>Craniata</taxon>
        <taxon>Vertebrata</taxon>
        <taxon>Euteleostomi</taxon>
        <taxon>Mammalia</taxon>
        <taxon>Eutheria</taxon>
        <taxon>Euarchontoglires</taxon>
        <taxon>Primates</taxon>
        <taxon>Haplorrhini</taxon>
        <taxon>Catarrhini</taxon>
        <taxon>Hominidae</taxon>
        <taxon>Gorilla</taxon>
    </lineage>
</organism>
<accession>A0A2I2Y9Q9</accession>
<keyword evidence="7" id="KW-0445">Lipid transport</keyword>
<keyword evidence="11" id="KW-1185">Reference proteome</keyword>
<reference evidence="11" key="1">
    <citation type="submission" date="2011-05" db="EMBL/GenBank/DDBJ databases">
        <title>Insights into the evolution of the great apes provided by the gorilla genome.</title>
        <authorList>
            <person name="Scally A."/>
        </authorList>
    </citation>
    <scope>NUCLEOTIDE SEQUENCE [LARGE SCALE GENOMIC DNA]</scope>
</reference>
<dbReference type="OMA" id="LTICSFE"/>
<evidence type="ECO:0000256" key="4">
    <source>
        <dbReference type="ARBA" id="ARBA00022448"/>
    </source>
</evidence>
<evidence type="ECO:0000256" key="2">
    <source>
        <dbReference type="ARBA" id="ARBA00010232"/>
    </source>
</evidence>
<dbReference type="PANTHER" id="PTHR11027:SF0">
    <property type="entry name" value="APOLIPOPROTEIN A-II"/>
    <property type="match status" value="1"/>
</dbReference>
<comment type="similarity">
    <text evidence="2">Belongs to the apolipoprotein A2 family.</text>
</comment>
<dbReference type="Gene3D" id="6.10.250.100">
    <property type="match status" value="1"/>
</dbReference>
<protein>
    <recommendedName>
        <fullName evidence="3">Apolipoprotein A-II</fullName>
    </recommendedName>
    <alternativeName>
        <fullName evidence="9">Apolipoprotein A2</fullName>
    </alternativeName>
</protein>
<keyword evidence="8" id="KW-0558">Oxidation</keyword>
<dbReference type="GO" id="GO:0034364">
    <property type="term" value="C:high-density lipoprotein particle"/>
    <property type="evidence" value="ECO:0007669"/>
    <property type="project" value="UniProtKB-KW"/>
</dbReference>
<evidence type="ECO:0000256" key="9">
    <source>
        <dbReference type="ARBA" id="ARBA00030900"/>
    </source>
</evidence>
<keyword evidence="5" id="KW-0964">Secreted</keyword>
<dbReference type="GeneTree" id="ENSGT00390000003306"/>
<name>A0A2I2Y9Q9_GORGO</name>
<dbReference type="EMBL" id="CABD030006907">
    <property type="status" value="NOT_ANNOTATED_CDS"/>
    <property type="molecule type" value="Genomic_DNA"/>
</dbReference>
<evidence type="ECO:0000256" key="6">
    <source>
        <dbReference type="ARBA" id="ARBA00022850"/>
    </source>
</evidence>
<dbReference type="SUPFAM" id="SSF82936">
    <property type="entry name" value="Apolipoprotein A-II"/>
    <property type="match status" value="1"/>
</dbReference>
<evidence type="ECO:0000313" key="11">
    <source>
        <dbReference type="Proteomes" id="UP000001519"/>
    </source>
</evidence>
<evidence type="ECO:0000313" key="10">
    <source>
        <dbReference type="Ensembl" id="ENSGGOP00000031634.1"/>
    </source>
</evidence>
<dbReference type="PANTHER" id="PTHR11027">
    <property type="entry name" value="APOLIPOPROTEIN A-II"/>
    <property type="match status" value="1"/>
</dbReference>
<reference evidence="10" key="4">
    <citation type="submission" date="2025-09" db="UniProtKB">
        <authorList>
            <consortium name="Ensembl"/>
        </authorList>
    </citation>
    <scope>IDENTIFICATION</scope>
</reference>
<reference evidence="10" key="3">
    <citation type="submission" date="2025-08" db="UniProtKB">
        <authorList>
            <consortium name="Ensembl"/>
        </authorList>
    </citation>
    <scope>IDENTIFICATION</scope>
</reference>
<keyword evidence="4" id="KW-0813">Transport</keyword>
<dbReference type="InterPro" id="IPR006801">
    <property type="entry name" value="ApoA-II"/>
</dbReference>
<dbReference type="AlphaFoldDB" id="A0A2I2Y9Q9"/>
<reference evidence="10 11" key="2">
    <citation type="journal article" date="2012" name="Nature">
        <title>Insights into hominid evolution from the gorilla genome sequence.</title>
        <authorList>
            <person name="Scally A."/>
            <person name="Dutheil J.Y."/>
            <person name="Hillier L.W."/>
            <person name="Jordan G.E."/>
            <person name="Goodhead I."/>
            <person name="Herrero J."/>
            <person name="Hobolth A."/>
            <person name="Lappalainen T."/>
            <person name="Mailund T."/>
            <person name="Marques-Bonet T."/>
            <person name="McCarthy S."/>
            <person name="Montgomery S.H."/>
            <person name="Schwalie P.C."/>
            <person name="Tang Y.A."/>
            <person name="Ward M.C."/>
            <person name="Xue Y."/>
            <person name="Yngvadottir B."/>
            <person name="Alkan C."/>
            <person name="Andersen L.N."/>
            <person name="Ayub Q."/>
            <person name="Ball E.V."/>
            <person name="Beal K."/>
            <person name="Bradley B.J."/>
            <person name="Chen Y."/>
            <person name="Clee C.M."/>
            <person name="Fitzgerald S."/>
            <person name="Graves T.A."/>
            <person name="Gu Y."/>
            <person name="Heath P."/>
            <person name="Heger A."/>
            <person name="Karakoc E."/>
            <person name="Kolb-Kokocinski A."/>
            <person name="Laird G.K."/>
            <person name="Lunter G."/>
            <person name="Meader S."/>
            <person name="Mort M."/>
            <person name="Mullikin J.C."/>
            <person name="Munch K."/>
            <person name="O'Connor T.D."/>
            <person name="Phillips A.D."/>
            <person name="Prado-Martinez J."/>
            <person name="Rogers A.S."/>
            <person name="Sajjadian S."/>
            <person name="Schmidt D."/>
            <person name="Shaw K."/>
            <person name="Simpson J.T."/>
            <person name="Stenson P.D."/>
            <person name="Turner D.J."/>
            <person name="Vigilant L."/>
            <person name="Vilella A.J."/>
            <person name="Whitener W."/>
            <person name="Zhu B."/>
            <person name="Cooper D.N."/>
            <person name="de Jong P."/>
            <person name="Dermitzakis E.T."/>
            <person name="Eichler E.E."/>
            <person name="Flicek P."/>
            <person name="Goldman N."/>
            <person name="Mundy N.I."/>
            <person name="Ning Z."/>
            <person name="Odom D.T."/>
            <person name="Ponting C.P."/>
            <person name="Quail M.A."/>
            <person name="Ryder O.A."/>
            <person name="Searle S.M."/>
            <person name="Warren W.C."/>
            <person name="Wilson R.K."/>
            <person name="Schierup M.H."/>
            <person name="Rogers J."/>
            <person name="Tyler-Smith C."/>
            <person name="Durbin R."/>
        </authorList>
    </citation>
    <scope>NUCLEOTIDE SEQUENCE [LARGE SCALE GENOMIC DNA]</scope>
</reference>
<dbReference type="Pfam" id="PF04711">
    <property type="entry name" value="ApoA-II"/>
    <property type="match status" value="1"/>
</dbReference>
<evidence type="ECO:0000256" key="8">
    <source>
        <dbReference type="ARBA" id="ARBA00023097"/>
    </source>
</evidence>
<proteinExistence type="inferred from homology"/>
<dbReference type="GO" id="GO:0006869">
    <property type="term" value="P:lipid transport"/>
    <property type="evidence" value="ECO:0007669"/>
    <property type="project" value="UniProtKB-KW"/>
</dbReference>
<comment type="subcellular location">
    <subcellularLocation>
        <location evidence="1">Secreted</location>
    </subcellularLocation>
</comment>
<dbReference type="GO" id="GO:0008289">
    <property type="term" value="F:lipid binding"/>
    <property type="evidence" value="ECO:0007669"/>
    <property type="project" value="InterPro"/>
</dbReference>
<evidence type="ECO:0000256" key="3">
    <source>
        <dbReference type="ARBA" id="ARBA00022421"/>
    </source>
</evidence>